<protein>
    <recommendedName>
        <fullName evidence="10">10-formyltetrahydrofolate dehydrogenase</fullName>
        <ecNumber evidence="10">1.5.1.6</ecNumber>
    </recommendedName>
</protein>
<dbReference type="PROSITE" id="PS00070">
    <property type="entry name" value="ALDEHYDE_DEHYDR_CYS"/>
    <property type="match status" value="1"/>
</dbReference>
<evidence type="ECO:0000256" key="8">
    <source>
        <dbReference type="ARBA" id="ARBA00023002"/>
    </source>
</evidence>
<dbReference type="InterPro" id="IPR036736">
    <property type="entry name" value="ACP-like_sf"/>
</dbReference>
<feature type="binding site" evidence="13">
    <location>
        <begin position="678"/>
        <end position="679"/>
    </location>
    <ligand>
        <name>NADP(+)</name>
        <dbReference type="ChEBI" id="CHEBI:58349"/>
    </ligand>
</feature>
<evidence type="ECO:0000256" key="1">
    <source>
        <dbReference type="ARBA" id="ARBA00007995"/>
    </source>
</evidence>
<comment type="similarity">
    <text evidence="1 10">In the C-terminal section; belongs to the aldehyde dehydrogenase family. ALDH1L subfamily.</text>
</comment>
<keyword evidence="5" id="KW-0597">Phosphoprotein</keyword>
<dbReference type="STRING" id="451379.A0A0N5AI88"/>
<dbReference type="SUPFAM" id="SSF53328">
    <property type="entry name" value="Formyltransferase"/>
    <property type="match status" value="1"/>
</dbReference>
<evidence type="ECO:0000256" key="15">
    <source>
        <dbReference type="PROSITE-ProRule" id="PRU10007"/>
    </source>
</evidence>
<dbReference type="InterPro" id="IPR002376">
    <property type="entry name" value="Formyl_transf_N"/>
</dbReference>
<dbReference type="SUPFAM" id="SSF53720">
    <property type="entry name" value="ALDH-like"/>
    <property type="match status" value="1"/>
</dbReference>
<feature type="active site" description="Proton donor" evidence="11">
    <location>
        <position position="125"/>
    </location>
</feature>
<dbReference type="InterPro" id="IPR011034">
    <property type="entry name" value="Formyl_transferase-like_C_sf"/>
</dbReference>
<reference evidence="19" key="1">
    <citation type="submission" date="2017-02" db="UniProtKB">
        <authorList>
            <consortium name="WormBaseParasite"/>
        </authorList>
    </citation>
    <scope>IDENTIFICATION</scope>
</reference>
<dbReference type="AlphaFoldDB" id="A0A0N5AI88"/>
<dbReference type="SUPFAM" id="SSF50486">
    <property type="entry name" value="FMT C-terminal domain-like"/>
    <property type="match status" value="1"/>
</dbReference>
<dbReference type="InterPro" id="IPR036477">
    <property type="entry name" value="Formyl_transf_N_sf"/>
</dbReference>
<evidence type="ECO:0000256" key="12">
    <source>
        <dbReference type="PIRSR" id="PIRSR036489-2"/>
    </source>
</evidence>
<dbReference type="Gene3D" id="3.40.309.10">
    <property type="entry name" value="Aldehyde Dehydrogenase, Chain A, domain 2"/>
    <property type="match status" value="1"/>
</dbReference>
<dbReference type="GO" id="GO:0016155">
    <property type="term" value="F:formyltetrahydrofolate dehydrogenase activity"/>
    <property type="evidence" value="ECO:0007669"/>
    <property type="project" value="UniProtKB-UniRule"/>
</dbReference>
<dbReference type="GO" id="GO:0009258">
    <property type="term" value="P:10-formyltetrahydrofolate catabolic process"/>
    <property type="evidence" value="ECO:0007669"/>
    <property type="project" value="UniProtKB-UniRule"/>
</dbReference>
<feature type="binding site" evidence="13">
    <location>
        <position position="785"/>
    </location>
    <ligand>
        <name>NADP(+)</name>
        <dbReference type="ChEBI" id="CHEBI:58349"/>
    </ligand>
</feature>
<evidence type="ECO:0000256" key="6">
    <source>
        <dbReference type="ARBA" id="ARBA00022563"/>
    </source>
</evidence>
<dbReference type="PANTHER" id="PTHR11699">
    <property type="entry name" value="ALDEHYDE DEHYDROGENASE-RELATED"/>
    <property type="match status" value="1"/>
</dbReference>
<evidence type="ECO:0000259" key="17">
    <source>
        <dbReference type="PROSITE" id="PS50075"/>
    </source>
</evidence>
<dbReference type="PROSITE" id="PS00373">
    <property type="entry name" value="GART"/>
    <property type="match status" value="1"/>
</dbReference>
<dbReference type="GO" id="GO:0016620">
    <property type="term" value="F:oxidoreductase activity, acting on the aldehyde or oxo group of donors, NAD or NADP as acceptor"/>
    <property type="evidence" value="ECO:0007669"/>
    <property type="project" value="InterPro"/>
</dbReference>
<feature type="binding site" evidence="12">
    <location>
        <position position="161"/>
    </location>
    <ligand>
        <name>(6R)-10-formyltetrahydrofolate</name>
        <dbReference type="ChEBI" id="CHEBI:195366"/>
    </ligand>
</feature>
<comment type="similarity">
    <text evidence="3 10">In the N-terminal section; belongs to the GART family.</text>
</comment>
<dbReference type="GO" id="GO:0005737">
    <property type="term" value="C:cytoplasm"/>
    <property type="evidence" value="ECO:0007669"/>
    <property type="project" value="InterPro"/>
</dbReference>
<dbReference type="InterPro" id="IPR016163">
    <property type="entry name" value="Ald_DH_C"/>
</dbReference>
<feature type="active site" description="Proton acceptor" evidence="11">
    <location>
        <position position="701"/>
    </location>
</feature>
<feature type="binding site" evidence="13">
    <location>
        <begin position="599"/>
        <end position="601"/>
    </location>
    <ligand>
        <name>NADP(+)</name>
        <dbReference type="ChEBI" id="CHEBI:58349"/>
    </ligand>
</feature>
<dbReference type="InterPro" id="IPR016162">
    <property type="entry name" value="Ald_DH_N"/>
</dbReference>
<dbReference type="Pfam" id="PF02911">
    <property type="entry name" value="Formyl_trans_C"/>
    <property type="match status" value="1"/>
</dbReference>
<feature type="binding site" evidence="12">
    <location>
        <begin position="107"/>
        <end position="109"/>
    </location>
    <ligand>
        <name>(6R)-10-formyltetrahydrofolate</name>
        <dbReference type="ChEBI" id="CHEBI:195366"/>
    </ligand>
</feature>
<dbReference type="InterPro" id="IPR015590">
    <property type="entry name" value="Aldehyde_DH_dom"/>
</dbReference>
<dbReference type="InterPro" id="IPR009081">
    <property type="entry name" value="PP-bd_ACP"/>
</dbReference>
<evidence type="ECO:0000256" key="13">
    <source>
        <dbReference type="PIRSR" id="PIRSR036489-3"/>
    </source>
</evidence>
<dbReference type="Gene3D" id="1.10.1200.10">
    <property type="entry name" value="ACP-like"/>
    <property type="match status" value="1"/>
</dbReference>
<feature type="site" description="Essential for catalytic activity" evidence="14">
    <location>
        <position position="161"/>
    </location>
</feature>
<comment type="catalytic activity">
    <reaction evidence="9">
        <text>(6R)-10-formyltetrahydrofolate + NADP(+) + H2O = (6S)-5,6,7,8-tetrahydrofolate + CO2 + NADPH + H(+)</text>
        <dbReference type="Rhea" id="RHEA:10180"/>
        <dbReference type="ChEBI" id="CHEBI:15377"/>
        <dbReference type="ChEBI" id="CHEBI:15378"/>
        <dbReference type="ChEBI" id="CHEBI:16526"/>
        <dbReference type="ChEBI" id="CHEBI:57453"/>
        <dbReference type="ChEBI" id="CHEBI:57783"/>
        <dbReference type="ChEBI" id="CHEBI:58349"/>
        <dbReference type="ChEBI" id="CHEBI:195366"/>
        <dbReference type="EC" id="1.5.1.6"/>
    </reaction>
    <physiologicalReaction direction="left-to-right" evidence="9">
        <dbReference type="Rhea" id="RHEA:10181"/>
    </physiologicalReaction>
</comment>
<name>A0A0N5AI88_9BILA</name>
<organism evidence="18 19">
    <name type="scientific">Syphacia muris</name>
    <dbReference type="NCBI Taxonomy" id="451379"/>
    <lineage>
        <taxon>Eukaryota</taxon>
        <taxon>Metazoa</taxon>
        <taxon>Ecdysozoa</taxon>
        <taxon>Nematoda</taxon>
        <taxon>Chromadorea</taxon>
        <taxon>Rhabditida</taxon>
        <taxon>Spirurina</taxon>
        <taxon>Oxyuridomorpha</taxon>
        <taxon>Oxyuroidea</taxon>
        <taxon>Oxyuridae</taxon>
        <taxon>Syphacia</taxon>
    </lineage>
</organism>
<evidence type="ECO:0000256" key="2">
    <source>
        <dbReference type="ARBA" id="ARBA00009986"/>
    </source>
</evidence>
<dbReference type="Pfam" id="PF00171">
    <property type="entry name" value="Aldedh"/>
    <property type="match status" value="1"/>
</dbReference>
<feature type="domain" description="Carrier" evidence="17">
    <location>
        <begin position="342"/>
        <end position="424"/>
    </location>
</feature>
<evidence type="ECO:0000256" key="11">
    <source>
        <dbReference type="PIRSR" id="PIRSR036489-1"/>
    </source>
</evidence>
<dbReference type="PROSITE" id="PS50075">
    <property type="entry name" value="CARRIER"/>
    <property type="match status" value="1"/>
</dbReference>
<evidence type="ECO:0000256" key="14">
    <source>
        <dbReference type="PIRSR" id="PIRSR036489-4"/>
    </source>
</evidence>
<dbReference type="InterPro" id="IPR011407">
    <property type="entry name" value="10_FTHF_DH"/>
</dbReference>
<evidence type="ECO:0000313" key="19">
    <source>
        <dbReference type="WBParaSite" id="SMUV_0000412401-mRNA-1"/>
    </source>
</evidence>
<keyword evidence="8 10" id="KW-0560">Oxidoreductase</keyword>
<dbReference type="Gene3D" id="3.10.25.10">
    <property type="entry name" value="Formyl transferase, C-terminal domain"/>
    <property type="match status" value="1"/>
</dbReference>
<dbReference type="FunFam" id="3.40.605.10:FF:000026">
    <property type="entry name" value="Aldehyde dehydrogenase, putative"/>
    <property type="match status" value="1"/>
</dbReference>
<dbReference type="InterPro" id="IPR001555">
    <property type="entry name" value="GART_AS"/>
</dbReference>
<proteinExistence type="inferred from homology"/>
<evidence type="ECO:0000256" key="16">
    <source>
        <dbReference type="RuleBase" id="RU003345"/>
    </source>
</evidence>
<evidence type="ECO:0000256" key="10">
    <source>
        <dbReference type="PIRNR" id="PIRNR036489"/>
    </source>
</evidence>
<dbReference type="FunFam" id="3.40.309.10:FF:000001">
    <property type="entry name" value="Mitochondrial aldehyde dehydrogenase 2"/>
    <property type="match status" value="1"/>
</dbReference>
<dbReference type="EC" id="1.5.1.6" evidence="10"/>
<keyword evidence="4" id="KW-0596">Phosphopantetheine</keyword>
<sequence>MLRGKWRQLSDTETMRIAIIGQSLFGAEVTKTLIDNGYEVVVIYTVQDKNGREDILALEGKRLGIPVVKVQKWRKKDKDGVFRIISDVYEEYRKHRVELNVLPFCTQFIPMEIIEYPKYKSIVYHPSLLPAHRGASAINWTLICGEKFAGFTIFWADDGLDTGPILLQKKCAIRESDTQTSLYDRFLYPEGIKGMAEAVHLIAHGQAPRVEQPKQCGSYDPHITAKPELARLNLKQTQEEIHNFIRGNDKVPGAWIMVENKRITLFVSSRYTFSKPPSDAREINVPEAVDGKIYVVSNGILLPSIDNKFVIVKMIKVDNGRLIPASRYGCPDTEDVKLQLTEAEKHVEKAIERIWKGMFIRILLQILYCIIDDDTNFFTSGGNSQDVTRLVEETRYRTTVLLNTSQVYMAPTFRLFVNTVIKKLRGEEHSKVEFDAVKMNINEMTLEFPHQLFINGKFVDSHGGKTSLTMNPTNEQVICYVPEANREDVEDAVRAAEKAFEEGEWSKMSARDRGRLLFKLADLMEEHSEELATLEALDSGAVYTLALKTHVGMSIDVWRYFAGWADKIEGRTIPISNARPNLNLCMTVKEPVGVCALIIPWNYPLMMLSWKMSACLAAGNTVILKPAKVTPLTALKFAELSAKAGFPPGVINVLTGSGAKIGRMLCDHSVIRKVGFTGSTEVGAQIMSNCALSNVKKVSLELGGKSPLIVFSDADLDRAVKQTCNAVFFNKGENCIAAGRIFIADTIYDDFIKRLIEETSRLKIGDPFDRSTSHGPQNHLEHLKKLLCYVKRSVDAGAKLVYGGKRVERCGLFFEPTILIDVDDDNPAAIEESFGPIMVISKFVDDDVDEVIQRANATEYGLASGVFSKDISKVLYVAKHLKAGTVFVNTYQKTDVAAPFGGYKQSGFGKDLGAGALHEFLNVKTITIEY</sequence>
<dbReference type="GO" id="GO:0006730">
    <property type="term" value="P:one-carbon metabolic process"/>
    <property type="evidence" value="ECO:0007669"/>
    <property type="project" value="UniProtKB-KW"/>
</dbReference>
<feature type="active site" description="Proton donor" evidence="11">
    <location>
        <position position="735"/>
    </location>
</feature>
<dbReference type="InterPro" id="IPR016161">
    <property type="entry name" value="Ald_DH/histidinol_DH"/>
</dbReference>
<evidence type="ECO:0000313" key="18">
    <source>
        <dbReference type="Proteomes" id="UP000046393"/>
    </source>
</evidence>
<dbReference type="InterPro" id="IPR005793">
    <property type="entry name" value="Formyl_trans_C"/>
</dbReference>
<dbReference type="Gene3D" id="3.40.605.10">
    <property type="entry name" value="Aldehyde Dehydrogenase, Chain A, domain 1"/>
    <property type="match status" value="1"/>
</dbReference>
<keyword evidence="6 10" id="KW-0554">One-carbon metabolism</keyword>
<evidence type="ECO:0000256" key="7">
    <source>
        <dbReference type="ARBA" id="ARBA00022857"/>
    </source>
</evidence>
<keyword evidence="18" id="KW-1185">Reference proteome</keyword>
<dbReference type="WBParaSite" id="SMUV_0000412401-mRNA-1">
    <property type="protein sequence ID" value="SMUV_0000412401-mRNA-1"/>
    <property type="gene ID" value="SMUV_0000412401"/>
</dbReference>
<dbReference type="InterPro" id="IPR029510">
    <property type="entry name" value="Ald_DH_CS_GLU"/>
</dbReference>
<dbReference type="Pfam" id="PF00551">
    <property type="entry name" value="Formyl_trans_N"/>
    <property type="match status" value="1"/>
</dbReference>
<evidence type="ECO:0000256" key="9">
    <source>
        <dbReference type="ARBA" id="ARBA00048239"/>
    </source>
</evidence>
<evidence type="ECO:0000256" key="4">
    <source>
        <dbReference type="ARBA" id="ARBA00022450"/>
    </source>
</evidence>
<evidence type="ECO:0000256" key="3">
    <source>
        <dbReference type="ARBA" id="ARBA00010978"/>
    </source>
</evidence>
<feature type="active site" evidence="15">
    <location>
        <position position="701"/>
    </location>
</feature>
<dbReference type="Proteomes" id="UP000046393">
    <property type="component" value="Unplaced"/>
</dbReference>
<dbReference type="FunFam" id="3.40.605.10:FF:000007">
    <property type="entry name" value="NAD/NADP-dependent betaine aldehyde dehydrogenase"/>
    <property type="match status" value="1"/>
</dbReference>
<dbReference type="PROSITE" id="PS00687">
    <property type="entry name" value="ALDEHYDE_DEHYDR_GLU"/>
    <property type="match status" value="1"/>
</dbReference>
<comment type="similarity">
    <text evidence="2 16">Belongs to the aldehyde dehydrogenase family.</text>
</comment>
<dbReference type="InterPro" id="IPR016160">
    <property type="entry name" value="Ald_DH_CS_CYS"/>
</dbReference>
<dbReference type="PIRSF" id="PIRSF036489">
    <property type="entry name" value="10-FTHFDH"/>
    <property type="match status" value="1"/>
</dbReference>
<feature type="binding site" evidence="13">
    <location>
        <begin position="832"/>
        <end position="834"/>
    </location>
    <ligand>
        <name>NADP(+)</name>
        <dbReference type="ChEBI" id="CHEBI:58349"/>
    </ligand>
</feature>
<dbReference type="InterPro" id="IPR037022">
    <property type="entry name" value="Formyl_trans_C_sf"/>
</dbReference>
<keyword evidence="7 10" id="KW-0521">NADP</keyword>
<evidence type="ECO:0000256" key="5">
    <source>
        <dbReference type="ARBA" id="ARBA00022553"/>
    </source>
</evidence>
<accession>A0A0N5AI88</accession>
<dbReference type="Gene3D" id="3.40.50.170">
    <property type="entry name" value="Formyl transferase, N-terminal domain"/>
    <property type="match status" value="1"/>
</dbReference>